<feature type="compositionally biased region" description="Polar residues" evidence="1">
    <location>
        <begin position="160"/>
        <end position="175"/>
    </location>
</feature>
<protein>
    <submittedName>
        <fullName evidence="3">Uncharacterized protein</fullName>
    </submittedName>
</protein>
<name>A0A5B9PDS6_9BACT</name>
<reference evidence="3 4" key="1">
    <citation type="submission" date="2019-08" db="EMBL/GenBank/DDBJ databases">
        <title>Deep-cultivation of Planctomycetes and their phenomic and genomic characterization uncovers novel biology.</title>
        <authorList>
            <person name="Wiegand S."/>
            <person name="Jogler M."/>
            <person name="Boedeker C."/>
            <person name="Pinto D."/>
            <person name="Vollmers J."/>
            <person name="Rivas-Marin E."/>
            <person name="Kohn T."/>
            <person name="Peeters S.H."/>
            <person name="Heuer A."/>
            <person name="Rast P."/>
            <person name="Oberbeckmann S."/>
            <person name="Bunk B."/>
            <person name="Jeske O."/>
            <person name="Meyerdierks A."/>
            <person name="Storesund J.E."/>
            <person name="Kallscheuer N."/>
            <person name="Luecker S."/>
            <person name="Lage O.M."/>
            <person name="Pohl T."/>
            <person name="Merkel B.J."/>
            <person name="Hornburger P."/>
            <person name="Mueller R.-W."/>
            <person name="Bruemmer F."/>
            <person name="Labrenz M."/>
            <person name="Spormann A.M."/>
            <person name="Op den Camp H."/>
            <person name="Overmann J."/>
            <person name="Amann R."/>
            <person name="Jetten M.S.M."/>
            <person name="Mascher T."/>
            <person name="Medema M.H."/>
            <person name="Devos D.P."/>
            <person name="Kaster A.-K."/>
            <person name="Ovreas L."/>
            <person name="Rohde M."/>
            <person name="Galperin M.Y."/>
            <person name="Jogler C."/>
        </authorList>
    </citation>
    <scope>NUCLEOTIDE SEQUENCE [LARGE SCALE GENOMIC DNA]</scope>
    <source>
        <strain evidence="3 4">FC18</strain>
    </source>
</reference>
<accession>A0A5B9PDS6</accession>
<keyword evidence="4" id="KW-1185">Reference proteome</keyword>
<evidence type="ECO:0000256" key="1">
    <source>
        <dbReference type="SAM" id="MobiDB-lite"/>
    </source>
</evidence>
<feature type="signal peptide" evidence="2">
    <location>
        <begin position="1"/>
        <end position="23"/>
    </location>
</feature>
<evidence type="ECO:0000256" key="2">
    <source>
        <dbReference type="SAM" id="SignalP"/>
    </source>
</evidence>
<evidence type="ECO:0000313" key="4">
    <source>
        <dbReference type="Proteomes" id="UP000322214"/>
    </source>
</evidence>
<feature type="compositionally biased region" description="Polar residues" evidence="1">
    <location>
        <begin position="184"/>
        <end position="194"/>
    </location>
</feature>
<sequence precursor="true">MQTILKMAILLALFFAAAPRAEAQIPSIQDLTRNVNEAAGQVSDKTDSILGFKKLEMPKPLAGLLDVRFKKPTLPNFGFLDKLKNIGTPQFGTNGAETPGPIMAGLGKLFPPRDKTQPSFLDRMLGRTESGSQSNSLFNSNDMAELNQVTDGLQDHIGRMSSSTTSDLFGGQNESPQPPLSAARQFTGQTQSRY</sequence>
<feature type="region of interest" description="Disordered" evidence="1">
    <location>
        <begin position="156"/>
        <end position="194"/>
    </location>
</feature>
<proteinExistence type="predicted"/>
<feature type="chain" id="PRO_5022916956" evidence="2">
    <location>
        <begin position="24"/>
        <end position="194"/>
    </location>
</feature>
<dbReference type="Proteomes" id="UP000322214">
    <property type="component" value="Chromosome"/>
</dbReference>
<organism evidence="3 4">
    <name type="scientific">Mariniblastus fucicola</name>
    <dbReference type="NCBI Taxonomy" id="980251"/>
    <lineage>
        <taxon>Bacteria</taxon>
        <taxon>Pseudomonadati</taxon>
        <taxon>Planctomycetota</taxon>
        <taxon>Planctomycetia</taxon>
        <taxon>Pirellulales</taxon>
        <taxon>Pirellulaceae</taxon>
        <taxon>Mariniblastus</taxon>
    </lineage>
</organism>
<evidence type="ECO:0000313" key="3">
    <source>
        <dbReference type="EMBL" id="QEG22726.1"/>
    </source>
</evidence>
<dbReference type="AlphaFoldDB" id="A0A5B9PDS6"/>
<dbReference type="EMBL" id="CP042912">
    <property type="protein sequence ID" value="QEG22726.1"/>
    <property type="molecule type" value="Genomic_DNA"/>
</dbReference>
<keyword evidence="2" id="KW-0732">Signal</keyword>
<gene>
    <name evidence="3" type="ORF">MFFC18_26090</name>
</gene>
<dbReference type="KEGG" id="mff:MFFC18_26090"/>
<dbReference type="RefSeq" id="WP_075084507.1">
    <property type="nucleotide sequence ID" value="NZ_CP042912.1"/>
</dbReference>